<protein>
    <submittedName>
        <fullName evidence="2">Uncharacterized protein</fullName>
    </submittedName>
</protein>
<keyword evidence="1" id="KW-1185">Reference proteome</keyword>
<reference evidence="2" key="1">
    <citation type="submission" date="2022-11" db="UniProtKB">
        <authorList>
            <consortium name="WormBaseParasite"/>
        </authorList>
    </citation>
    <scope>IDENTIFICATION</scope>
</reference>
<dbReference type="WBParaSite" id="PSU_v2.g6472.t1">
    <property type="protein sequence ID" value="PSU_v2.g6472.t1"/>
    <property type="gene ID" value="PSU_v2.g6472"/>
</dbReference>
<name>A0A914Z344_9BILA</name>
<dbReference type="AlphaFoldDB" id="A0A914Z344"/>
<dbReference type="Proteomes" id="UP000887577">
    <property type="component" value="Unplaced"/>
</dbReference>
<evidence type="ECO:0000313" key="1">
    <source>
        <dbReference type="Proteomes" id="UP000887577"/>
    </source>
</evidence>
<organism evidence="1 2">
    <name type="scientific">Panagrolaimus superbus</name>
    <dbReference type="NCBI Taxonomy" id="310955"/>
    <lineage>
        <taxon>Eukaryota</taxon>
        <taxon>Metazoa</taxon>
        <taxon>Ecdysozoa</taxon>
        <taxon>Nematoda</taxon>
        <taxon>Chromadorea</taxon>
        <taxon>Rhabditida</taxon>
        <taxon>Tylenchina</taxon>
        <taxon>Panagrolaimomorpha</taxon>
        <taxon>Panagrolaimoidea</taxon>
        <taxon>Panagrolaimidae</taxon>
        <taxon>Panagrolaimus</taxon>
    </lineage>
</organism>
<sequence>MNGIMGYGPELFNTVQKLVVKTETKINFIQVGAYPCSELITYEGPSLMWNISSISGGDVYVISWPTVIKLMKTFPSHYQNSMISEVLFEDCSVEQIFKFPVDSQTQNINILINGELKEDPTYVNPNGDENDHSVETAYIDYTSNSRFNQIVGMQINK</sequence>
<evidence type="ECO:0000313" key="2">
    <source>
        <dbReference type="WBParaSite" id="PSU_v2.g6472.t1"/>
    </source>
</evidence>
<proteinExistence type="predicted"/>
<accession>A0A914Z344</accession>